<evidence type="ECO:0000313" key="14">
    <source>
        <dbReference type="EMBL" id="ESO12232.1"/>
    </source>
</evidence>
<reference evidence="16" key="1">
    <citation type="submission" date="2012-12" db="EMBL/GenBank/DDBJ databases">
        <authorList>
            <person name="Hellsten U."/>
            <person name="Grimwood J."/>
            <person name="Chapman J.A."/>
            <person name="Shapiro H."/>
            <person name="Aerts A."/>
            <person name="Otillar R.P."/>
            <person name="Terry A.Y."/>
            <person name="Boore J.L."/>
            <person name="Simakov O."/>
            <person name="Marletaz F."/>
            <person name="Cho S.-J."/>
            <person name="Edsinger-Gonzales E."/>
            <person name="Havlak P."/>
            <person name="Kuo D.-H."/>
            <person name="Larsson T."/>
            <person name="Lv J."/>
            <person name="Arendt D."/>
            <person name="Savage R."/>
            <person name="Osoegawa K."/>
            <person name="de Jong P."/>
            <person name="Lindberg D.R."/>
            <person name="Seaver E.C."/>
            <person name="Weisblat D.A."/>
            <person name="Putnam N.H."/>
            <person name="Grigoriev I.V."/>
            <person name="Rokhsar D.S."/>
        </authorList>
    </citation>
    <scope>NUCLEOTIDE SEQUENCE</scope>
</reference>
<dbReference type="GO" id="GO:0050839">
    <property type="term" value="F:cell adhesion molecule binding"/>
    <property type="evidence" value="ECO:0000318"/>
    <property type="project" value="GO_Central"/>
</dbReference>
<feature type="domain" description="Cadherin" evidence="13">
    <location>
        <begin position="570"/>
        <end position="696"/>
    </location>
</feature>
<evidence type="ECO:0000256" key="8">
    <source>
        <dbReference type="ARBA" id="ARBA00023136"/>
    </source>
</evidence>
<dbReference type="FunFam" id="2.60.40.60:FF:000419">
    <property type="entry name" value="Uncharacterized protein"/>
    <property type="match status" value="1"/>
</dbReference>
<keyword evidence="3 11" id="KW-0812">Transmembrane</keyword>
<keyword evidence="6 10" id="KW-0106">Calcium</keyword>
<keyword evidence="8 11" id="KW-0472">Membrane</keyword>
<evidence type="ECO:0000313" key="15">
    <source>
        <dbReference type="EnsemblMetazoa" id="HelroP187800"/>
    </source>
</evidence>
<feature type="domain" description="Cadherin" evidence="13">
    <location>
        <begin position="125"/>
        <end position="235"/>
    </location>
</feature>
<keyword evidence="5" id="KW-0677">Repeat</keyword>
<dbReference type="Proteomes" id="UP000015101">
    <property type="component" value="Unassembled WGS sequence"/>
</dbReference>
<dbReference type="FunFam" id="2.60.40.60:FF:000428">
    <property type="entry name" value="Protocadherin 20"/>
    <property type="match status" value="1"/>
</dbReference>
<dbReference type="GO" id="GO:0007155">
    <property type="term" value="P:cell adhesion"/>
    <property type="evidence" value="ECO:0000318"/>
    <property type="project" value="GO_Central"/>
</dbReference>
<dbReference type="OrthoDB" id="6252479at2759"/>
<dbReference type="EnsemblMetazoa" id="HelroT187800">
    <property type="protein sequence ID" value="HelroP187800"/>
    <property type="gene ID" value="HelroG187800"/>
</dbReference>
<feature type="chain" id="PRO_5010980818" description="Cadherin domain-containing protein" evidence="12">
    <location>
        <begin position="22"/>
        <end position="961"/>
    </location>
</feature>
<keyword evidence="16" id="KW-1185">Reference proteome</keyword>
<evidence type="ECO:0000259" key="13">
    <source>
        <dbReference type="PROSITE" id="PS50268"/>
    </source>
</evidence>
<evidence type="ECO:0000256" key="2">
    <source>
        <dbReference type="ARBA" id="ARBA00022475"/>
    </source>
</evidence>
<dbReference type="RefSeq" id="XP_009008952.1">
    <property type="nucleotide sequence ID" value="XM_009010704.1"/>
</dbReference>
<dbReference type="FunFam" id="2.60.40.60:FF:000302">
    <property type="entry name" value="CaDHerin family"/>
    <property type="match status" value="1"/>
</dbReference>
<dbReference type="HOGENOM" id="CLU_307628_0_0_1"/>
<dbReference type="GO" id="GO:0005509">
    <property type="term" value="F:calcium ion binding"/>
    <property type="evidence" value="ECO:0007669"/>
    <property type="project" value="UniProtKB-UniRule"/>
</dbReference>
<organism evidence="15 16">
    <name type="scientific">Helobdella robusta</name>
    <name type="common">Californian leech</name>
    <dbReference type="NCBI Taxonomy" id="6412"/>
    <lineage>
        <taxon>Eukaryota</taxon>
        <taxon>Metazoa</taxon>
        <taxon>Spiralia</taxon>
        <taxon>Lophotrochozoa</taxon>
        <taxon>Annelida</taxon>
        <taxon>Clitellata</taxon>
        <taxon>Hirudinea</taxon>
        <taxon>Rhynchobdellida</taxon>
        <taxon>Glossiphoniidae</taxon>
        <taxon>Helobdella</taxon>
    </lineage>
</organism>
<proteinExistence type="predicted"/>
<dbReference type="GO" id="GO:0005886">
    <property type="term" value="C:plasma membrane"/>
    <property type="evidence" value="ECO:0000318"/>
    <property type="project" value="GO_Central"/>
</dbReference>
<evidence type="ECO:0000256" key="1">
    <source>
        <dbReference type="ARBA" id="ARBA00004251"/>
    </source>
</evidence>
<keyword evidence="2" id="KW-1003">Cell membrane</keyword>
<evidence type="ECO:0000256" key="3">
    <source>
        <dbReference type="ARBA" id="ARBA00022692"/>
    </source>
</evidence>
<dbReference type="KEGG" id="hro:HELRODRAFT_187800"/>
<keyword evidence="4 12" id="KW-0732">Signal</keyword>
<evidence type="ECO:0000256" key="11">
    <source>
        <dbReference type="SAM" id="Phobius"/>
    </source>
</evidence>
<evidence type="ECO:0000313" key="16">
    <source>
        <dbReference type="Proteomes" id="UP000015101"/>
    </source>
</evidence>
<comment type="subcellular location">
    <subcellularLocation>
        <location evidence="1">Cell membrane</location>
        <topology evidence="1">Single-pass type I membrane protein</topology>
    </subcellularLocation>
</comment>
<keyword evidence="9" id="KW-0325">Glycoprotein</keyword>
<evidence type="ECO:0000256" key="10">
    <source>
        <dbReference type="PROSITE-ProRule" id="PRU00043"/>
    </source>
</evidence>
<evidence type="ECO:0000256" key="5">
    <source>
        <dbReference type="ARBA" id="ARBA00022737"/>
    </source>
</evidence>
<dbReference type="PANTHER" id="PTHR24028:SF146">
    <property type="entry name" value="CADHERIN 96CB, ISOFORM D-RELATED"/>
    <property type="match status" value="1"/>
</dbReference>
<accession>T1FPD9</accession>
<feature type="domain" description="Cadherin" evidence="13">
    <location>
        <begin position="361"/>
        <end position="457"/>
    </location>
</feature>
<feature type="domain" description="Cadherin" evidence="13">
    <location>
        <begin position="59"/>
        <end position="124"/>
    </location>
</feature>
<feature type="transmembrane region" description="Helical" evidence="11">
    <location>
        <begin position="836"/>
        <end position="860"/>
    </location>
</feature>
<dbReference type="PANTHER" id="PTHR24028">
    <property type="entry name" value="CADHERIN-87A"/>
    <property type="match status" value="1"/>
</dbReference>
<dbReference type="InterPro" id="IPR015919">
    <property type="entry name" value="Cadherin-like_sf"/>
</dbReference>
<dbReference type="CDD" id="cd11304">
    <property type="entry name" value="Cadherin_repeat"/>
    <property type="match status" value="6"/>
</dbReference>
<dbReference type="AlphaFoldDB" id="T1FPD9"/>
<dbReference type="GO" id="GO:0007156">
    <property type="term" value="P:homophilic cell adhesion via plasma membrane adhesion molecules"/>
    <property type="evidence" value="ECO:0007669"/>
    <property type="project" value="InterPro"/>
</dbReference>
<dbReference type="EMBL" id="AMQM01000104">
    <property type="status" value="NOT_ANNOTATED_CDS"/>
    <property type="molecule type" value="Genomic_DNA"/>
</dbReference>
<evidence type="ECO:0000256" key="7">
    <source>
        <dbReference type="ARBA" id="ARBA00022989"/>
    </source>
</evidence>
<evidence type="ECO:0000256" key="6">
    <source>
        <dbReference type="ARBA" id="ARBA00022837"/>
    </source>
</evidence>
<gene>
    <name evidence="15" type="primary">20210686</name>
    <name evidence="14" type="ORF">HELRODRAFT_187800</name>
</gene>
<dbReference type="Gene3D" id="2.60.40.60">
    <property type="entry name" value="Cadherins"/>
    <property type="match status" value="7"/>
</dbReference>
<dbReference type="InParanoid" id="T1FPD9"/>
<dbReference type="InterPro" id="IPR050174">
    <property type="entry name" value="Protocadherin/Cadherin-CA"/>
</dbReference>
<reference evidence="15" key="3">
    <citation type="submission" date="2015-06" db="UniProtKB">
        <authorList>
            <consortium name="EnsemblMetazoa"/>
        </authorList>
    </citation>
    <scope>IDENTIFICATION</scope>
</reference>
<reference evidence="14 16" key="2">
    <citation type="journal article" date="2013" name="Nature">
        <title>Insights into bilaterian evolution from three spiralian genomes.</title>
        <authorList>
            <person name="Simakov O."/>
            <person name="Marletaz F."/>
            <person name="Cho S.J."/>
            <person name="Edsinger-Gonzales E."/>
            <person name="Havlak P."/>
            <person name="Hellsten U."/>
            <person name="Kuo D.H."/>
            <person name="Larsson T."/>
            <person name="Lv J."/>
            <person name="Arendt D."/>
            <person name="Savage R."/>
            <person name="Osoegawa K."/>
            <person name="de Jong P."/>
            <person name="Grimwood J."/>
            <person name="Chapman J.A."/>
            <person name="Shapiro H."/>
            <person name="Aerts A."/>
            <person name="Otillar R.P."/>
            <person name="Terry A.Y."/>
            <person name="Boore J.L."/>
            <person name="Grigoriev I.V."/>
            <person name="Lindberg D.R."/>
            <person name="Seaver E.C."/>
            <person name="Weisblat D.A."/>
            <person name="Putnam N.H."/>
            <person name="Rokhsar D.S."/>
        </authorList>
    </citation>
    <scope>NUCLEOTIDE SEQUENCE</scope>
</reference>
<keyword evidence="7 11" id="KW-1133">Transmembrane helix</keyword>
<protein>
    <recommendedName>
        <fullName evidence="13">Cadherin domain-containing protein</fullName>
    </recommendedName>
</protein>
<dbReference type="FunFam" id="2.60.40.60:FF:000007">
    <property type="entry name" value="Protocadherin alpha 2"/>
    <property type="match status" value="1"/>
</dbReference>
<dbReference type="GeneID" id="20210686"/>
<dbReference type="InterPro" id="IPR020894">
    <property type="entry name" value="Cadherin_CS"/>
</dbReference>
<dbReference type="FunCoup" id="T1FPD9">
    <property type="interactions" value="55"/>
</dbReference>
<dbReference type="SUPFAM" id="SSF49313">
    <property type="entry name" value="Cadherin-like"/>
    <property type="match status" value="7"/>
</dbReference>
<dbReference type="PROSITE" id="PS50268">
    <property type="entry name" value="CADHERIN_2"/>
    <property type="match status" value="6"/>
</dbReference>
<dbReference type="CTD" id="20210686"/>
<dbReference type="PROSITE" id="PS00232">
    <property type="entry name" value="CADHERIN_1"/>
    <property type="match status" value="2"/>
</dbReference>
<dbReference type="PRINTS" id="PR00205">
    <property type="entry name" value="CADHERIN"/>
</dbReference>
<feature type="domain" description="Cadherin" evidence="13">
    <location>
        <begin position="458"/>
        <end position="574"/>
    </location>
</feature>
<name>T1FPD9_HELRO</name>
<feature type="domain" description="Cadherin" evidence="13">
    <location>
        <begin position="236"/>
        <end position="345"/>
    </location>
</feature>
<dbReference type="EMBL" id="KB095811">
    <property type="protein sequence ID" value="ESO12232.1"/>
    <property type="molecule type" value="Genomic_DNA"/>
</dbReference>
<evidence type="ECO:0000256" key="12">
    <source>
        <dbReference type="SAM" id="SignalP"/>
    </source>
</evidence>
<dbReference type="InterPro" id="IPR002126">
    <property type="entry name" value="Cadherin-like_dom"/>
</dbReference>
<feature type="signal peptide" evidence="12">
    <location>
        <begin position="1"/>
        <end position="21"/>
    </location>
</feature>
<dbReference type="SMART" id="SM00112">
    <property type="entry name" value="CA"/>
    <property type="match status" value="6"/>
</dbReference>
<evidence type="ECO:0000256" key="9">
    <source>
        <dbReference type="ARBA" id="ARBA00023180"/>
    </source>
</evidence>
<sequence length="961" mass="108070">MGIVKEIVLLFFCMILPQTATQQLLEEDLSKTELFDCSQYLKFDSTHDNILKIWSKKCDGYFRLDNNDGKLYLIKQIDREYVCSSSLTSDCKISLTLSCKSALESYDIPLIINVLDINDHAPHFKEQLMTLNISESTQPGEFFHIEPANDADGGNNSLITYTLHPSKSIFQLKFLEDSFGNIVDLRLELLLALDREQIDNYKFRIVATDNGVPQKSSTLNIDINVLDENDNQPVFEQSSYYFEMKSDDPVGHLVAKIKAVDLDEGNNGKIKYSFNKKTQGIYGELFSINSDSGDITLISKLSDHPSVTSPFSLIVSATDSGSNQFPVMVPVEVKVLNTNAHSPVISLVSNYLGSDNSNLIVEENNAENFHVADVVVQDEDHGADGMVDCEMKNNNVLSLFRTNDNEFQLIIKGKLDREQEGRHTATIWCEDMGDEPKSSMLQVNVIVTDLDDNPPVFSKQKYVVSLHENNLVNKEIVQLQIIDADIDPANHNVNFYVEPHFEHLFSVDNKGTLSALISFDREINEHYSFHVFAKGGKISKENSSVIYKHVTKTLIDLFILDLDDEIAKFDQPWYKFNISENQPAGTFVGQVKAHDVDQHPHNLIEYSLYPIKKIIPNSLKNSNDQHLLPPNLYTNQFQQRNSNLPFYVDSTNGNILTNKLLDREECSHYEFKVYVKEESANIFVDVLDVNDNPPSWIFPTADNCLRPEELKLKGNLTFARQLTSLIATDRDLNKNAEITYSIISGNDFNQFSVDAVTGVLSWNSYLFGPLASNQCQTKLKFKAQNADQSNSNFEIACLDVIFEDCLLHQMQVEKQESAKLAANTNENSKSFFLDNYLLILIIVSVSCIIITIVLTTAICITRKQNRAMKKERFSQNEDLRASIPLAGADGEAVLVLDRSSTNESTDQLTGILVSLKRAEQLGGRLQLRSLGPSRDSLTSASVILCREKDADSGYADVSSPV</sequence>
<evidence type="ECO:0000256" key="4">
    <source>
        <dbReference type="ARBA" id="ARBA00022729"/>
    </source>
</evidence>
<dbReference type="Pfam" id="PF00028">
    <property type="entry name" value="Cadherin"/>
    <property type="match status" value="4"/>
</dbReference>